<dbReference type="RefSeq" id="WP_211908854.1">
    <property type="nucleotide sequence ID" value="NZ_CP036498.1"/>
</dbReference>
<feature type="transmembrane region" description="Helical" evidence="1">
    <location>
        <begin position="34"/>
        <end position="55"/>
    </location>
</feature>
<sequence>MAANQYSYAIDLTPDDYRQFYSAIGRHQGKPPNWVYAVAMSLCIPAGIALASLTRLRPVDIGLHCGIAFLLGMFAMFVAVRFATASTIRQVALIGVEDCKRFSVSLDDEGVEAWSERFATKGRWSAVKDLTIENGALMVWLGRLQAVRIPDRAFADITERDAVVAFIRSRMTS</sequence>
<keyword evidence="1" id="KW-1133">Transmembrane helix</keyword>
<proteinExistence type="predicted"/>
<keyword evidence="1" id="KW-0812">Transmembrane</keyword>
<protein>
    <submittedName>
        <fullName evidence="2">YcxB family protein</fullName>
    </submittedName>
</protein>
<reference evidence="2 3" key="1">
    <citation type="submission" date="2019-02" db="EMBL/GenBank/DDBJ databases">
        <title>Emended description of the genus Rhodopseudomonas and description of Rhodopseudomonas albus sp. nov., a non-phototrophic, heavy-metal-tolerant bacterium isolated from garden soil.</title>
        <authorList>
            <person name="Bao Z."/>
            <person name="Cao W.W."/>
            <person name="Sato Y."/>
            <person name="Nishizawa T."/>
            <person name="Zhao J."/>
            <person name="Guo Y."/>
            <person name="Ohta H."/>
        </authorList>
    </citation>
    <scope>NUCLEOTIDE SEQUENCE [LARGE SCALE GENOMIC DNA]</scope>
    <source>
        <strain evidence="2 3">SK50-23</strain>
    </source>
</reference>
<evidence type="ECO:0000256" key="1">
    <source>
        <dbReference type="SAM" id="Phobius"/>
    </source>
</evidence>
<accession>A0ABX8AD83</accession>
<keyword evidence="1" id="KW-0472">Membrane</keyword>
<evidence type="ECO:0000313" key="2">
    <source>
        <dbReference type="EMBL" id="QUS40275.1"/>
    </source>
</evidence>
<name>A0ABX8AD83_9BRAD</name>
<dbReference type="EMBL" id="CP036498">
    <property type="protein sequence ID" value="QUS40275.1"/>
    <property type="molecule type" value="Genomic_DNA"/>
</dbReference>
<evidence type="ECO:0000313" key="3">
    <source>
        <dbReference type="Proteomes" id="UP000682843"/>
    </source>
</evidence>
<organism evidence="2 3">
    <name type="scientific">Tardiphaga alba</name>
    <dbReference type="NCBI Taxonomy" id="340268"/>
    <lineage>
        <taxon>Bacteria</taxon>
        <taxon>Pseudomonadati</taxon>
        <taxon>Pseudomonadota</taxon>
        <taxon>Alphaproteobacteria</taxon>
        <taxon>Hyphomicrobiales</taxon>
        <taxon>Nitrobacteraceae</taxon>
        <taxon>Tardiphaga</taxon>
    </lineage>
</organism>
<dbReference type="Proteomes" id="UP000682843">
    <property type="component" value="Chromosome"/>
</dbReference>
<keyword evidence="3" id="KW-1185">Reference proteome</keyword>
<gene>
    <name evidence="2" type="ORF">RPMA_16615</name>
</gene>
<feature type="transmembrane region" description="Helical" evidence="1">
    <location>
        <begin position="61"/>
        <end position="80"/>
    </location>
</feature>